<evidence type="ECO:0000313" key="2">
    <source>
        <dbReference type="EMBL" id="KAK1404754.1"/>
    </source>
</evidence>
<dbReference type="EMBL" id="JAUIZM010000001">
    <property type="protein sequence ID" value="KAK1404754.1"/>
    <property type="molecule type" value="Genomic_DNA"/>
</dbReference>
<feature type="compositionally biased region" description="Basic and acidic residues" evidence="1">
    <location>
        <begin position="182"/>
        <end position="196"/>
    </location>
</feature>
<proteinExistence type="predicted"/>
<sequence length="359" mass="40328">MFFVDHKKSFQCSDKPPRDDFVDDFVEKEEEPFNDDDDGLSGEDSEDPNYEGLSDNVSDEELVAARRLRNQIADDSDQSEYDEDDYPSDELRSDDSSSEDENIKKGYIGVPPGKKRKKKAKVFNPDKSEGVTKWENMGETGQQNQGEGAQERQGESGQPKHGGSRAKLPVKRRGLPSIVIREQSDTAEGKEKEAPRTTKGKKKEAPQTSKGKEKVNLKSQTKRKDRPFWMVNKREKKSTVGMEEDNLDGGYEKILKDYDNIPDASYDDFFDGGNVTQARTTEDTSHEERTTEPNQKMPTFQEMLAGAIGGKLFMPNPGFVTLGHQPNGTPCANTPPFKHGIPCDNQMKEMSNKVNLDDD</sequence>
<feature type="compositionally biased region" description="Basic and acidic residues" evidence="1">
    <location>
        <begin position="280"/>
        <end position="291"/>
    </location>
</feature>
<evidence type="ECO:0000256" key="1">
    <source>
        <dbReference type="SAM" id="MobiDB-lite"/>
    </source>
</evidence>
<feature type="compositionally biased region" description="Acidic residues" evidence="1">
    <location>
        <begin position="74"/>
        <end position="88"/>
    </location>
</feature>
<gene>
    <name evidence="2" type="ORF">POM88_004359</name>
</gene>
<feature type="compositionally biased region" description="Acidic residues" evidence="1">
    <location>
        <begin position="21"/>
        <end position="49"/>
    </location>
</feature>
<feature type="region of interest" description="Disordered" evidence="1">
    <location>
        <begin position="1"/>
        <end position="57"/>
    </location>
</feature>
<reference evidence="2" key="1">
    <citation type="submission" date="2023-02" db="EMBL/GenBank/DDBJ databases">
        <title>Genome of toxic invasive species Heracleum sosnowskyi carries increased number of genes despite the absence of recent whole-genome duplications.</title>
        <authorList>
            <person name="Schelkunov M."/>
            <person name="Shtratnikova V."/>
            <person name="Makarenko M."/>
            <person name="Klepikova A."/>
            <person name="Omelchenko D."/>
            <person name="Novikova G."/>
            <person name="Obukhova E."/>
            <person name="Bogdanov V."/>
            <person name="Penin A."/>
            <person name="Logacheva M."/>
        </authorList>
    </citation>
    <scope>NUCLEOTIDE SEQUENCE</scope>
    <source>
        <strain evidence="2">Hsosn_3</strain>
        <tissue evidence="2">Leaf</tissue>
    </source>
</reference>
<comment type="caution">
    <text evidence="2">The sequence shown here is derived from an EMBL/GenBank/DDBJ whole genome shotgun (WGS) entry which is preliminary data.</text>
</comment>
<organism evidence="2 3">
    <name type="scientific">Heracleum sosnowskyi</name>
    <dbReference type="NCBI Taxonomy" id="360622"/>
    <lineage>
        <taxon>Eukaryota</taxon>
        <taxon>Viridiplantae</taxon>
        <taxon>Streptophyta</taxon>
        <taxon>Embryophyta</taxon>
        <taxon>Tracheophyta</taxon>
        <taxon>Spermatophyta</taxon>
        <taxon>Magnoliopsida</taxon>
        <taxon>eudicotyledons</taxon>
        <taxon>Gunneridae</taxon>
        <taxon>Pentapetalae</taxon>
        <taxon>asterids</taxon>
        <taxon>campanulids</taxon>
        <taxon>Apiales</taxon>
        <taxon>Apiaceae</taxon>
        <taxon>Apioideae</taxon>
        <taxon>apioid superclade</taxon>
        <taxon>Tordylieae</taxon>
        <taxon>Tordyliinae</taxon>
        <taxon>Heracleum</taxon>
    </lineage>
</organism>
<accession>A0AAD8JI82</accession>
<name>A0AAD8JI82_9APIA</name>
<reference evidence="2" key="2">
    <citation type="submission" date="2023-05" db="EMBL/GenBank/DDBJ databases">
        <authorList>
            <person name="Schelkunov M.I."/>
        </authorList>
    </citation>
    <scope>NUCLEOTIDE SEQUENCE</scope>
    <source>
        <strain evidence="2">Hsosn_3</strain>
        <tissue evidence="2">Leaf</tissue>
    </source>
</reference>
<protein>
    <submittedName>
        <fullName evidence="2">Uncharacterized protein</fullName>
    </submittedName>
</protein>
<feature type="region of interest" description="Disordered" evidence="1">
    <location>
        <begin position="268"/>
        <end position="296"/>
    </location>
</feature>
<evidence type="ECO:0000313" key="3">
    <source>
        <dbReference type="Proteomes" id="UP001237642"/>
    </source>
</evidence>
<keyword evidence="3" id="KW-1185">Reference proteome</keyword>
<dbReference type="Proteomes" id="UP001237642">
    <property type="component" value="Unassembled WGS sequence"/>
</dbReference>
<feature type="compositionally biased region" description="Basic residues" evidence="1">
    <location>
        <begin position="162"/>
        <end position="174"/>
    </location>
</feature>
<dbReference type="AlphaFoldDB" id="A0AAD8JI82"/>
<feature type="region of interest" description="Disordered" evidence="1">
    <location>
        <begin position="69"/>
        <end position="245"/>
    </location>
</feature>